<keyword evidence="1" id="KW-0175">Coiled coil</keyword>
<evidence type="ECO:0000256" key="1">
    <source>
        <dbReference type="SAM" id="Coils"/>
    </source>
</evidence>
<dbReference type="OrthoDB" id="6771993at2759"/>
<dbReference type="AlphaFoldDB" id="A0A8K0C7T2"/>
<evidence type="ECO:0008006" key="4">
    <source>
        <dbReference type="Google" id="ProtNLM"/>
    </source>
</evidence>
<evidence type="ECO:0000313" key="2">
    <source>
        <dbReference type="EMBL" id="KAF2878665.1"/>
    </source>
</evidence>
<comment type="caution">
    <text evidence="2">The sequence shown here is derived from an EMBL/GenBank/DDBJ whole genome shotgun (WGS) entry which is preliminary data.</text>
</comment>
<proteinExistence type="predicted"/>
<dbReference type="PANTHER" id="PTHR47027:SF25">
    <property type="entry name" value="REVERSE TRANSCRIPTASE DOMAIN-CONTAINING PROTEIN"/>
    <property type="match status" value="1"/>
</dbReference>
<keyword evidence="3" id="KW-1185">Reference proteome</keyword>
<dbReference type="Proteomes" id="UP000801492">
    <property type="component" value="Unassembled WGS sequence"/>
</dbReference>
<accession>A0A8K0C7T2</accession>
<dbReference type="PANTHER" id="PTHR47027">
    <property type="entry name" value="REVERSE TRANSCRIPTASE DOMAIN-CONTAINING PROTEIN"/>
    <property type="match status" value="1"/>
</dbReference>
<protein>
    <recommendedName>
        <fullName evidence="4">Reverse transcriptase domain-containing protein</fullName>
    </recommendedName>
</protein>
<feature type="coiled-coil region" evidence="1">
    <location>
        <begin position="4"/>
        <end position="35"/>
    </location>
</feature>
<evidence type="ECO:0000313" key="3">
    <source>
        <dbReference type="Proteomes" id="UP000801492"/>
    </source>
</evidence>
<name>A0A8K0C7T2_IGNLU</name>
<reference evidence="2" key="1">
    <citation type="submission" date="2019-08" db="EMBL/GenBank/DDBJ databases">
        <title>The genome of the North American firefly Photinus pyralis.</title>
        <authorList>
            <consortium name="Photinus pyralis genome working group"/>
            <person name="Fallon T.R."/>
            <person name="Sander Lower S.E."/>
            <person name="Weng J.-K."/>
        </authorList>
    </citation>
    <scope>NUCLEOTIDE SEQUENCE</scope>
    <source>
        <strain evidence="2">TRF0915ILg1</strain>
        <tissue evidence="2">Whole body</tissue>
    </source>
</reference>
<gene>
    <name evidence="2" type="ORF">ILUMI_27502</name>
</gene>
<sequence>MVTLTESEKELNQAMREMNITLKQYNMKINKTKTKVMVCSKTGQEEAAISLDGQQLQNVESFCHLQSIITRDGRSRAEIRSRIAQAKIAFNKKKSLMALNRLSLAHKKRLLKMYVLSIVPYECESWTISQGERQKLKSFELWCYWRMMKH</sequence>
<dbReference type="EMBL" id="VTPC01091309">
    <property type="protein sequence ID" value="KAF2878665.1"/>
    <property type="molecule type" value="Genomic_DNA"/>
</dbReference>
<organism evidence="2 3">
    <name type="scientific">Ignelater luminosus</name>
    <name type="common">Cucubano</name>
    <name type="synonym">Pyrophorus luminosus</name>
    <dbReference type="NCBI Taxonomy" id="2038154"/>
    <lineage>
        <taxon>Eukaryota</taxon>
        <taxon>Metazoa</taxon>
        <taxon>Ecdysozoa</taxon>
        <taxon>Arthropoda</taxon>
        <taxon>Hexapoda</taxon>
        <taxon>Insecta</taxon>
        <taxon>Pterygota</taxon>
        <taxon>Neoptera</taxon>
        <taxon>Endopterygota</taxon>
        <taxon>Coleoptera</taxon>
        <taxon>Polyphaga</taxon>
        <taxon>Elateriformia</taxon>
        <taxon>Elateroidea</taxon>
        <taxon>Elateridae</taxon>
        <taxon>Agrypninae</taxon>
        <taxon>Pyrophorini</taxon>
        <taxon>Ignelater</taxon>
    </lineage>
</organism>